<dbReference type="RefSeq" id="XP_008789546.1">
    <property type="nucleotide sequence ID" value="XM_008791324.3"/>
</dbReference>
<proteinExistence type="inferred from homology"/>
<protein>
    <submittedName>
        <fullName evidence="3">Auxin-induced protein 6B-like</fullName>
    </submittedName>
</protein>
<reference evidence="2" key="1">
    <citation type="journal article" date="2019" name="Nat. Commun.">
        <title>Genome-wide association mapping of date palm fruit traits.</title>
        <authorList>
            <person name="Hazzouri K.M."/>
            <person name="Gros-Balthazard M."/>
            <person name="Flowers J.M."/>
            <person name="Copetti D."/>
            <person name="Lemansour A."/>
            <person name="Lebrun M."/>
            <person name="Masmoudi K."/>
            <person name="Ferrand S."/>
            <person name="Dhar M.I."/>
            <person name="Fresquez Z.A."/>
            <person name="Rosas U."/>
            <person name="Zhang J."/>
            <person name="Talag J."/>
            <person name="Lee S."/>
            <person name="Kudrna D."/>
            <person name="Powell R.F."/>
            <person name="Leitch I.J."/>
            <person name="Krueger R.R."/>
            <person name="Wing R.A."/>
            <person name="Amiri K.M.A."/>
            <person name="Purugganan M.D."/>
        </authorList>
    </citation>
    <scope>NUCLEOTIDE SEQUENCE [LARGE SCALE GENOMIC DNA]</scope>
    <source>
        <strain evidence="2">cv. Khalas</strain>
    </source>
</reference>
<sequence>MAKAKFIKRSSVLKHAVQVLQRSLLPFLKMKTAPSIWGHLSDEFEEADRIGVLPEDVKEGHFAVVAVFDEKPKRFVVSLSCLSHPVFLRWLELAEEEFGFQHEGALAIPCRPSDLEKIITEL</sequence>
<evidence type="ECO:0000313" key="3">
    <source>
        <dbReference type="RefSeq" id="XP_008789546.1"/>
    </source>
</evidence>
<dbReference type="Proteomes" id="UP000228380">
    <property type="component" value="Chromosome 18"/>
</dbReference>
<evidence type="ECO:0000256" key="1">
    <source>
        <dbReference type="ARBA" id="ARBA00006974"/>
    </source>
</evidence>
<evidence type="ECO:0000313" key="2">
    <source>
        <dbReference type="Proteomes" id="UP000228380"/>
    </source>
</evidence>
<dbReference type="KEGG" id="pda:103707004"/>
<comment type="similarity">
    <text evidence="1">Belongs to the ARG7 family.</text>
</comment>
<dbReference type="OrthoDB" id="1930622at2759"/>
<gene>
    <name evidence="3" type="primary">LOC103707004</name>
</gene>
<dbReference type="GeneID" id="103707004"/>
<dbReference type="AlphaFoldDB" id="A0A8B7C156"/>
<dbReference type="GO" id="GO:0009733">
    <property type="term" value="P:response to auxin"/>
    <property type="evidence" value="ECO:0007669"/>
    <property type="project" value="InterPro"/>
</dbReference>
<organism evidence="2 3">
    <name type="scientific">Phoenix dactylifera</name>
    <name type="common">Date palm</name>
    <dbReference type="NCBI Taxonomy" id="42345"/>
    <lineage>
        <taxon>Eukaryota</taxon>
        <taxon>Viridiplantae</taxon>
        <taxon>Streptophyta</taxon>
        <taxon>Embryophyta</taxon>
        <taxon>Tracheophyta</taxon>
        <taxon>Spermatophyta</taxon>
        <taxon>Magnoliopsida</taxon>
        <taxon>Liliopsida</taxon>
        <taxon>Arecaceae</taxon>
        <taxon>Coryphoideae</taxon>
        <taxon>Phoeniceae</taxon>
        <taxon>Phoenix</taxon>
    </lineage>
</organism>
<name>A0A8B7C156_PHODC</name>
<accession>A0A8B7C156</accession>
<dbReference type="PANTHER" id="PTHR31374">
    <property type="entry name" value="AUXIN-INDUCED PROTEIN-LIKE-RELATED"/>
    <property type="match status" value="1"/>
</dbReference>
<dbReference type="InterPro" id="IPR003676">
    <property type="entry name" value="SAUR_fam"/>
</dbReference>
<dbReference type="Pfam" id="PF02519">
    <property type="entry name" value="Auxin_inducible"/>
    <property type="match status" value="1"/>
</dbReference>
<keyword evidence="2" id="KW-1185">Reference proteome</keyword>
<reference evidence="3" key="2">
    <citation type="submission" date="2025-08" db="UniProtKB">
        <authorList>
            <consortium name="RefSeq"/>
        </authorList>
    </citation>
    <scope>IDENTIFICATION</scope>
    <source>
        <tissue evidence="3">Young leaves</tissue>
    </source>
</reference>
<dbReference type="PANTHER" id="PTHR31374:SF16">
    <property type="entry name" value="AUXIN-RESPONSIVE FAMILY PROTEIN"/>
    <property type="match status" value="1"/>
</dbReference>